<name>A0A0S4JS53_BODSA</name>
<dbReference type="EMBL" id="CYKH01002174">
    <property type="protein sequence ID" value="CUG93628.1"/>
    <property type="molecule type" value="Genomic_DNA"/>
</dbReference>
<reference evidence="2" key="1">
    <citation type="submission" date="2015-09" db="EMBL/GenBank/DDBJ databases">
        <authorList>
            <consortium name="Pathogen Informatics"/>
        </authorList>
    </citation>
    <scope>NUCLEOTIDE SEQUENCE [LARGE SCALE GENOMIC DNA]</scope>
    <source>
        <strain evidence="2">Lake Konstanz</strain>
    </source>
</reference>
<evidence type="ECO:0000313" key="2">
    <source>
        <dbReference type="Proteomes" id="UP000051952"/>
    </source>
</evidence>
<sequence length="134" mass="14469">MITDGILFTAWLCFALCGKRKRNLHQLMQLLSQTITRNTNLITDIAVVSTGDLLCVAAEANAVYRVTTSSIDQSNMQLMAGDQHSSAGFSNGVGTNGTMFFNPCGITLIRIAALRTSLTTGTTAFVRCNYLRAV</sequence>
<accession>A0A0S4JS53</accession>
<keyword evidence="2" id="KW-1185">Reference proteome</keyword>
<evidence type="ECO:0000313" key="1">
    <source>
        <dbReference type="EMBL" id="CUG93628.1"/>
    </source>
</evidence>
<protein>
    <submittedName>
        <fullName evidence="1">Uncharacterized protein</fullName>
    </submittedName>
</protein>
<gene>
    <name evidence="1" type="ORF">BSAL_43875</name>
</gene>
<organism evidence="1 2">
    <name type="scientific">Bodo saltans</name>
    <name type="common">Flagellated protozoan</name>
    <dbReference type="NCBI Taxonomy" id="75058"/>
    <lineage>
        <taxon>Eukaryota</taxon>
        <taxon>Discoba</taxon>
        <taxon>Euglenozoa</taxon>
        <taxon>Kinetoplastea</taxon>
        <taxon>Metakinetoplastina</taxon>
        <taxon>Eubodonida</taxon>
        <taxon>Bodonidae</taxon>
        <taxon>Bodo</taxon>
    </lineage>
</organism>
<dbReference type="Proteomes" id="UP000051952">
    <property type="component" value="Unassembled WGS sequence"/>
</dbReference>
<dbReference type="AlphaFoldDB" id="A0A0S4JS53"/>
<proteinExistence type="predicted"/>
<dbReference type="VEuPathDB" id="TriTrypDB:BSAL_43875"/>